<dbReference type="Proteomes" id="UP000307440">
    <property type="component" value="Unassembled WGS sequence"/>
</dbReference>
<dbReference type="STRING" id="230819.A0A5C3KWU7"/>
<name>A0A5C3KWU7_COPMA</name>
<dbReference type="InterPro" id="IPR050546">
    <property type="entry name" value="Glycosyl_Hydrlase_16"/>
</dbReference>
<dbReference type="PANTHER" id="PTHR10963:SF24">
    <property type="entry name" value="GLYCOSIDASE C21B10.07-RELATED"/>
    <property type="match status" value="1"/>
</dbReference>
<dbReference type="InterPro" id="IPR013320">
    <property type="entry name" value="ConA-like_dom_sf"/>
</dbReference>
<evidence type="ECO:0000313" key="3">
    <source>
        <dbReference type="EMBL" id="TFK24715.1"/>
    </source>
</evidence>
<feature type="domain" description="GH16" evidence="2">
    <location>
        <begin position="20"/>
        <end position="323"/>
    </location>
</feature>
<sequence length="390" mass="41531">MITVWLSLVLLCSLGQVNAAYAPLRSYEGATFFDGWSFYGNVDNTTWGNVTYLNEADAFARELVYVNDAGNAIIKVDNTTTLSDGPGVINRDSVRLTTNDAYGLGTLIVIDAVHIPYGCSVWPSFWSYGRQVEWPGAGEIDLIEGINGMTFNQVALHTTPGCIKLAEASVQSGSTIEGDCSTNRGCIVAERKPNSYGPAFAAAGGGVFALQMEATGFYVWFFSRPDLPANLRNPSPTSVLDIESWGLPTAAYPPNECVFADFFQPQSFILLTTLCGVWAGSPSLYSETCPGTCFASNILGDGSNYANAYWEVQYVRAYRNDELLSDDPPSSSGGPVVTETVWVSPAETVTVIADSRGAGSSPPSSAGSFAIIPSALVSLLLLASALFQAP</sequence>
<feature type="chain" id="PRO_5023145404" evidence="1">
    <location>
        <begin position="20"/>
        <end position="390"/>
    </location>
</feature>
<keyword evidence="4" id="KW-1185">Reference proteome</keyword>
<evidence type="ECO:0000259" key="2">
    <source>
        <dbReference type="PROSITE" id="PS51762"/>
    </source>
</evidence>
<keyword evidence="1" id="KW-0732">Signal</keyword>
<proteinExistence type="predicted"/>
<dbReference type="PANTHER" id="PTHR10963">
    <property type="entry name" value="GLYCOSYL HYDROLASE-RELATED"/>
    <property type="match status" value="1"/>
</dbReference>
<dbReference type="AlphaFoldDB" id="A0A5C3KWU7"/>
<dbReference type="GO" id="GO:0009251">
    <property type="term" value="P:glucan catabolic process"/>
    <property type="evidence" value="ECO:0007669"/>
    <property type="project" value="TreeGrafter"/>
</dbReference>
<reference evidence="3 4" key="1">
    <citation type="journal article" date="2019" name="Nat. Ecol. Evol.">
        <title>Megaphylogeny resolves global patterns of mushroom evolution.</title>
        <authorList>
            <person name="Varga T."/>
            <person name="Krizsan K."/>
            <person name="Foldi C."/>
            <person name="Dima B."/>
            <person name="Sanchez-Garcia M."/>
            <person name="Sanchez-Ramirez S."/>
            <person name="Szollosi G.J."/>
            <person name="Szarkandi J.G."/>
            <person name="Papp V."/>
            <person name="Albert L."/>
            <person name="Andreopoulos W."/>
            <person name="Angelini C."/>
            <person name="Antonin V."/>
            <person name="Barry K.W."/>
            <person name="Bougher N.L."/>
            <person name="Buchanan P."/>
            <person name="Buyck B."/>
            <person name="Bense V."/>
            <person name="Catcheside P."/>
            <person name="Chovatia M."/>
            <person name="Cooper J."/>
            <person name="Damon W."/>
            <person name="Desjardin D."/>
            <person name="Finy P."/>
            <person name="Geml J."/>
            <person name="Haridas S."/>
            <person name="Hughes K."/>
            <person name="Justo A."/>
            <person name="Karasinski D."/>
            <person name="Kautmanova I."/>
            <person name="Kiss B."/>
            <person name="Kocsube S."/>
            <person name="Kotiranta H."/>
            <person name="LaButti K.M."/>
            <person name="Lechner B.E."/>
            <person name="Liimatainen K."/>
            <person name="Lipzen A."/>
            <person name="Lukacs Z."/>
            <person name="Mihaltcheva S."/>
            <person name="Morgado L.N."/>
            <person name="Niskanen T."/>
            <person name="Noordeloos M.E."/>
            <person name="Ohm R.A."/>
            <person name="Ortiz-Santana B."/>
            <person name="Ovrebo C."/>
            <person name="Racz N."/>
            <person name="Riley R."/>
            <person name="Savchenko A."/>
            <person name="Shiryaev A."/>
            <person name="Soop K."/>
            <person name="Spirin V."/>
            <person name="Szebenyi C."/>
            <person name="Tomsovsky M."/>
            <person name="Tulloss R.E."/>
            <person name="Uehling J."/>
            <person name="Grigoriev I.V."/>
            <person name="Vagvolgyi C."/>
            <person name="Papp T."/>
            <person name="Martin F.M."/>
            <person name="Miettinen O."/>
            <person name="Hibbett D.S."/>
            <person name="Nagy L.G."/>
        </authorList>
    </citation>
    <scope>NUCLEOTIDE SEQUENCE [LARGE SCALE GENOMIC DNA]</scope>
    <source>
        <strain evidence="3 4">CBS 121175</strain>
    </source>
</reference>
<organism evidence="3 4">
    <name type="scientific">Coprinopsis marcescibilis</name>
    <name type="common">Agaric fungus</name>
    <name type="synonym">Psathyrella marcescibilis</name>
    <dbReference type="NCBI Taxonomy" id="230819"/>
    <lineage>
        <taxon>Eukaryota</taxon>
        <taxon>Fungi</taxon>
        <taxon>Dikarya</taxon>
        <taxon>Basidiomycota</taxon>
        <taxon>Agaricomycotina</taxon>
        <taxon>Agaricomycetes</taxon>
        <taxon>Agaricomycetidae</taxon>
        <taxon>Agaricales</taxon>
        <taxon>Agaricineae</taxon>
        <taxon>Psathyrellaceae</taxon>
        <taxon>Coprinopsis</taxon>
    </lineage>
</organism>
<accession>A0A5C3KWU7</accession>
<dbReference type="EMBL" id="ML210196">
    <property type="protein sequence ID" value="TFK24715.1"/>
    <property type="molecule type" value="Genomic_DNA"/>
</dbReference>
<dbReference type="SUPFAM" id="SSF49899">
    <property type="entry name" value="Concanavalin A-like lectins/glucanases"/>
    <property type="match status" value="1"/>
</dbReference>
<evidence type="ECO:0000313" key="4">
    <source>
        <dbReference type="Proteomes" id="UP000307440"/>
    </source>
</evidence>
<dbReference type="Gene3D" id="2.60.120.200">
    <property type="match status" value="1"/>
</dbReference>
<keyword evidence="3" id="KW-0378">Hydrolase</keyword>
<dbReference type="GO" id="GO:0004553">
    <property type="term" value="F:hydrolase activity, hydrolyzing O-glycosyl compounds"/>
    <property type="evidence" value="ECO:0007669"/>
    <property type="project" value="InterPro"/>
</dbReference>
<gene>
    <name evidence="3" type="ORF">FA15DRAFT_669288</name>
</gene>
<dbReference type="Pfam" id="PF26113">
    <property type="entry name" value="GH16_XgeA"/>
    <property type="match status" value="1"/>
</dbReference>
<dbReference type="InterPro" id="IPR000757">
    <property type="entry name" value="Beta-glucanase-like"/>
</dbReference>
<protein>
    <submittedName>
        <fullName evidence="3">Glycoside hydrolase family 16 protein</fullName>
    </submittedName>
</protein>
<dbReference type="OrthoDB" id="192832at2759"/>
<dbReference type="PROSITE" id="PS51762">
    <property type="entry name" value="GH16_2"/>
    <property type="match status" value="1"/>
</dbReference>
<evidence type="ECO:0000256" key="1">
    <source>
        <dbReference type="SAM" id="SignalP"/>
    </source>
</evidence>
<feature type="signal peptide" evidence="1">
    <location>
        <begin position="1"/>
        <end position="19"/>
    </location>
</feature>